<feature type="signal peptide" evidence="2">
    <location>
        <begin position="1"/>
        <end position="30"/>
    </location>
</feature>
<proteinExistence type="predicted"/>
<dbReference type="InterPro" id="IPR006311">
    <property type="entry name" value="TAT_signal"/>
</dbReference>
<sequence length="533" mass="57212">MPSRRIRRAWLTAALAASLAVTGLVAPAQAQDVPTGSSDPTVQEPLTTVAAPPALTAAGWTSPGGTADASDFTMSPGALNSETTTRVARLDSVLPKSGVQNLLAGANRTVTPWCSRDPFGTAPDPDTKYCLQSDDSTSPEWIPQGFTGVSDAQDDELWGTAGNIQLFASYDGSDPGRETDPDPATGDCTEAELAADDACNQKGVRITFVQSRTNPATGSPEIKYRHVLLGWTYINSADHVSFDGLHASEYPIQKGVHAGGIVWYGNYLYVADTRNGLRVFDMRYIMDLDPDGDPSTHDAMGADTDGVKTTADVQDKTKVGRHDNVWYSFGYRYVMPQVAAWKFKAAQGNPAGSYACVPTGAPKASYISLDRSTTPDRLIMGEYCRPAPGYPSTGRVSSFEIAALEGRTADVTSEGWANYLPLTNGGAQGATVHDGTMYVNESKGTDEPGQLWRYGWSTDKQLVTNGRLPIKTARGAEDLYVDRGTGRLWSLSEHRPGSDPDCTANRDAADPVGTDYCQRVLYGHKLSWLDGQP</sequence>
<dbReference type="Pfam" id="PF08309">
    <property type="entry name" value="LVIVD"/>
    <property type="match status" value="1"/>
</dbReference>
<evidence type="ECO:0000256" key="2">
    <source>
        <dbReference type="SAM" id="SignalP"/>
    </source>
</evidence>
<evidence type="ECO:0008006" key="5">
    <source>
        <dbReference type="Google" id="ProtNLM"/>
    </source>
</evidence>
<evidence type="ECO:0000313" key="4">
    <source>
        <dbReference type="Proteomes" id="UP000582643"/>
    </source>
</evidence>
<dbReference type="InterPro" id="IPR013211">
    <property type="entry name" value="LVIVD"/>
</dbReference>
<dbReference type="AlphaFoldDB" id="A0A7W7XAX3"/>
<accession>A0A7W7XAX3</accession>
<dbReference type="EMBL" id="JACHJY010000002">
    <property type="protein sequence ID" value="MBB4980613.1"/>
    <property type="molecule type" value="Genomic_DNA"/>
</dbReference>
<protein>
    <recommendedName>
        <fullName evidence="5">Secreted protein</fullName>
    </recommendedName>
</protein>
<dbReference type="RefSeq" id="WP_184930330.1">
    <property type="nucleotide sequence ID" value="NZ_JACHJY010000002.1"/>
</dbReference>
<keyword evidence="4" id="KW-1185">Reference proteome</keyword>
<name>A0A7W7XAX3_9ACTN</name>
<comment type="caution">
    <text evidence="3">The sequence shown here is derived from an EMBL/GenBank/DDBJ whole genome shotgun (WGS) entry which is preliminary data.</text>
</comment>
<dbReference type="Proteomes" id="UP000582643">
    <property type="component" value="Unassembled WGS sequence"/>
</dbReference>
<keyword evidence="2" id="KW-0732">Signal</keyword>
<reference evidence="3 4" key="1">
    <citation type="submission" date="2020-08" db="EMBL/GenBank/DDBJ databases">
        <title>Genomic Encyclopedia of Type Strains, Phase III (KMG-III): the genomes of soil and plant-associated and newly described type strains.</title>
        <authorList>
            <person name="Whitman W."/>
        </authorList>
    </citation>
    <scope>NUCLEOTIDE SEQUENCE [LARGE SCALE GENOMIC DNA]</scope>
    <source>
        <strain evidence="3 4">SFB5A</strain>
    </source>
</reference>
<dbReference type="PROSITE" id="PS51318">
    <property type="entry name" value="TAT"/>
    <property type="match status" value="1"/>
</dbReference>
<feature type="chain" id="PRO_5031300257" description="Secreted protein" evidence="2">
    <location>
        <begin position="31"/>
        <end position="533"/>
    </location>
</feature>
<feature type="region of interest" description="Disordered" evidence="1">
    <location>
        <begin position="55"/>
        <end position="78"/>
    </location>
</feature>
<evidence type="ECO:0000313" key="3">
    <source>
        <dbReference type="EMBL" id="MBB4980613.1"/>
    </source>
</evidence>
<gene>
    <name evidence="3" type="ORF">GGE06_001521</name>
</gene>
<organism evidence="3 4">
    <name type="scientific">Streptomyces nymphaeiformis</name>
    <dbReference type="NCBI Taxonomy" id="2663842"/>
    <lineage>
        <taxon>Bacteria</taxon>
        <taxon>Bacillati</taxon>
        <taxon>Actinomycetota</taxon>
        <taxon>Actinomycetes</taxon>
        <taxon>Kitasatosporales</taxon>
        <taxon>Streptomycetaceae</taxon>
        <taxon>Streptomyces</taxon>
    </lineage>
</organism>
<evidence type="ECO:0000256" key="1">
    <source>
        <dbReference type="SAM" id="MobiDB-lite"/>
    </source>
</evidence>